<name>A0ABU1ZYU1_9CORY</name>
<evidence type="ECO:0000313" key="8">
    <source>
        <dbReference type="Proteomes" id="UP001180840"/>
    </source>
</evidence>
<protein>
    <submittedName>
        <fullName evidence="7">Benzoate transport</fullName>
    </submittedName>
</protein>
<feature type="transmembrane region" description="Helical" evidence="5">
    <location>
        <begin position="291"/>
        <end position="311"/>
    </location>
</feature>
<feature type="transmembrane region" description="Helical" evidence="5">
    <location>
        <begin position="320"/>
        <end position="338"/>
    </location>
</feature>
<feature type="transmembrane region" description="Helical" evidence="5">
    <location>
        <begin position="93"/>
        <end position="111"/>
    </location>
</feature>
<feature type="transmembrane region" description="Helical" evidence="5">
    <location>
        <begin position="344"/>
        <end position="366"/>
    </location>
</feature>
<evidence type="ECO:0000256" key="4">
    <source>
        <dbReference type="ARBA" id="ARBA00023136"/>
    </source>
</evidence>
<keyword evidence="4 5" id="KW-0472">Membrane</keyword>
<dbReference type="InterPro" id="IPR011701">
    <property type="entry name" value="MFS"/>
</dbReference>
<dbReference type="InterPro" id="IPR036259">
    <property type="entry name" value="MFS_trans_sf"/>
</dbReference>
<evidence type="ECO:0000256" key="3">
    <source>
        <dbReference type="ARBA" id="ARBA00022989"/>
    </source>
</evidence>
<feature type="transmembrane region" description="Helical" evidence="5">
    <location>
        <begin position="63"/>
        <end position="81"/>
    </location>
</feature>
<feature type="transmembrane region" description="Helical" evidence="5">
    <location>
        <begin position="408"/>
        <end position="429"/>
    </location>
</feature>
<evidence type="ECO:0000313" key="7">
    <source>
        <dbReference type="EMBL" id="MDR7330104.1"/>
    </source>
</evidence>
<keyword evidence="8" id="KW-1185">Reference proteome</keyword>
<feature type="transmembrane region" description="Helical" evidence="5">
    <location>
        <begin position="254"/>
        <end position="271"/>
    </location>
</feature>
<proteinExistence type="predicted"/>
<keyword evidence="2 5" id="KW-0812">Transmembrane</keyword>
<keyword evidence="3 5" id="KW-1133">Transmembrane helix</keyword>
<dbReference type="PROSITE" id="PS50850">
    <property type="entry name" value="MFS"/>
    <property type="match status" value="1"/>
</dbReference>
<evidence type="ECO:0000256" key="2">
    <source>
        <dbReference type="ARBA" id="ARBA00022692"/>
    </source>
</evidence>
<sequence length="449" mass="46803">MHTSTSLRPTFREAIDNSPMSARQWLIIAIAAFINMLDGYDLVTMAFTATAVSEDFGLTGSQLGWLLSSALLGIGIGSILLGPLADRFGRRRLIIVALVIDLIGLTMTSLSDSLGELLLWRVITGIGVGGILACVTVLVSEFSNLRFRGLAMSIYSSGYGIGAAVCGILAARTIPTQGWQTVFIAGAVLTAVALVVTVFLVPETAEVHAGKGRQDRIVDLARTLGKETDLAPTVINAAAKPSISAVLRSDMLKVTLRLWIAFSLINFAFTFANQWTPKLLTEAGLSTQQGIIGGIMLSFGGTIGSLIYGALTTKIDARKLLIAVSLLATLVLVAFIYSAGLPTLMFALGVGVGMLLNAGVTGMYTITPQAYPAWLRTTGVGTAIGVSRVGSVTAPIVVGYLVDAGWSPASLYVGAGLIVGLTALALIGVREYSEPKQDAAPSPSPALAG</sequence>
<feature type="transmembrane region" description="Helical" evidence="5">
    <location>
        <begin position="378"/>
        <end position="402"/>
    </location>
</feature>
<accession>A0ABU1ZYU1</accession>
<comment type="caution">
    <text evidence="7">The sequence shown here is derived from an EMBL/GenBank/DDBJ whole genome shotgun (WGS) entry which is preliminary data.</text>
</comment>
<feature type="transmembrane region" description="Helical" evidence="5">
    <location>
        <begin position="150"/>
        <end position="170"/>
    </location>
</feature>
<evidence type="ECO:0000256" key="1">
    <source>
        <dbReference type="ARBA" id="ARBA00004651"/>
    </source>
</evidence>
<dbReference type="PROSITE" id="PS00216">
    <property type="entry name" value="SUGAR_TRANSPORT_1"/>
    <property type="match status" value="1"/>
</dbReference>
<dbReference type="Pfam" id="PF07690">
    <property type="entry name" value="MFS_1"/>
    <property type="match status" value="1"/>
</dbReference>
<dbReference type="RefSeq" id="WP_290195499.1">
    <property type="nucleotide sequence ID" value="NZ_CP047654.1"/>
</dbReference>
<dbReference type="PANTHER" id="PTHR23508:SF10">
    <property type="entry name" value="CARBOXYLIC ACID TRANSPORTER PROTEIN HOMOLOG"/>
    <property type="match status" value="1"/>
</dbReference>
<dbReference type="PANTHER" id="PTHR23508">
    <property type="entry name" value="CARBOXYLIC ACID TRANSPORTER PROTEIN HOMOLOG"/>
    <property type="match status" value="1"/>
</dbReference>
<dbReference type="Proteomes" id="UP001180840">
    <property type="component" value="Unassembled WGS sequence"/>
</dbReference>
<dbReference type="CDD" id="cd17365">
    <property type="entry name" value="MFS_PcaK_like"/>
    <property type="match status" value="1"/>
</dbReference>
<dbReference type="InterPro" id="IPR020846">
    <property type="entry name" value="MFS_dom"/>
</dbReference>
<gene>
    <name evidence="7" type="ORF">J2S39_001780</name>
</gene>
<feature type="transmembrane region" description="Helical" evidence="5">
    <location>
        <begin position="25"/>
        <end position="43"/>
    </location>
</feature>
<dbReference type="Gene3D" id="1.20.1250.20">
    <property type="entry name" value="MFS general substrate transporter like domains"/>
    <property type="match status" value="1"/>
</dbReference>
<reference evidence="7" key="1">
    <citation type="submission" date="2023-07" db="EMBL/GenBank/DDBJ databases">
        <title>Sequencing the genomes of 1000 actinobacteria strains.</title>
        <authorList>
            <person name="Klenk H.-P."/>
        </authorList>
    </citation>
    <scope>NUCLEOTIDE SEQUENCE</scope>
    <source>
        <strain evidence="7">DSM 107476</strain>
    </source>
</reference>
<evidence type="ECO:0000259" key="6">
    <source>
        <dbReference type="PROSITE" id="PS50850"/>
    </source>
</evidence>
<evidence type="ECO:0000256" key="5">
    <source>
        <dbReference type="SAM" id="Phobius"/>
    </source>
</evidence>
<dbReference type="PROSITE" id="PS00217">
    <property type="entry name" value="SUGAR_TRANSPORT_2"/>
    <property type="match status" value="1"/>
</dbReference>
<dbReference type="EMBL" id="JAVDXZ010000001">
    <property type="protein sequence ID" value="MDR7330104.1"/>
    <property type="molecule type" value="Genomic_DNA"/>
</dbReference>
<feature type="domain" description="Major facilitator superfamily (MFS) profile" evidence="6">
    <location>
        <begin position="27"/>
        <end position="433"/>
    </location>
</feature>
<dbReference type="InterPro" id="IPR005829">
    <property type="entry name" value="Sugar_transporter_CS"/>
</dbReference>
<feature type="transmembrane region" description="Helical" evidence="5">
    <location>
        <begin position="182"/>
        <end position="201"/>
    </location>
</feature>
<organism evidence="7 8">
    <name type="scientific">Corynebacterium guangdongense</name>
    <dbReference type="NCBI Taxonomy" id="1783348"/>
    <lineage>
        <taxon>Bacteria</taxon>
        <taxon>Bacillati</taxon>
        <taxon>Actinomycetota</taxon>
        <taxon>Actinomycetes</taxon>
        <taxon>Mycobacteriales</taxon>
        <taxon>Corynebacteriaceae</taxon>
        <taxon>Corynebacterium</taxon>
    </lineage>
</organism>
<dbReference type="SUPFAM" id="SSF103473">
    <property type="entry name" value="MFS general substrate transporter"/>
    <property type="match status" value="1"/>
</dbReference>
<comment type="subcellular location">
    <subcellularLocation>
        <location evidence="1">Cell membrane</location>
        <topology evidence="1">Multi-pass membrane protein</topology>
    </subcellularLocation>
</comment>
<feature type="transmembrane region" description="Helical" evidence="5">
    <location>
        <begin position="117"/>
        <end position="138"/>
    </location>
</feature>